<feature type="non-terminal residue" evidence="1">
    <location>
        <position position="296"/>
    </location>
</feature>
<evidence type="ECO:0000313" key="1">
    <source>
        <dbReference type="EMBL" id="KXN66267.1"/>
    </source>
</evidence>
<sequence length="296" mass="34597">MVEKKDIDWNLIIKLKDFSEYLCTKDLIKLSIICKKSRNPLIKDALNTFNLHSFTSNRDYFSLIIDQNTSQNGNKNIFINPYKPLMSELIDSKKEFINDLKLYKGNPKKLVVSECLYYNYLLNEIPGIFPNITTLVINDSAFTMYTLQCLLDSFKCLENLVLTCSLIFHNAEISNDYIISYPTSLRNLKLGENYVTMVQDKISSIGINKYIGRAGLNEFNNTYQHLPNLVTFEYYTYEDYPEENGDLFGFTKLNPQLKSLKLSGSYFNFGLFDIIKDYENLTHFEFKCFHHWSNLE</sequence>
<dbReference type="InterPro" id="IPR032675">
    <property type="entry name" value="LRR_dom_sf"/>
</dbReference>
<dbReference type="EMBL" id="KQ964747">
    <property type="protein sequence ID" value="KXN66267.1"/>
    <property type="molecule type" value="Genomic_DNA"/>
</dbReference>
<protein>
    <recommendedName>
        <fullName evidence="3">F-box domain-containing protein</fullName>
    </recommendedName>
</protein>
<keyword evidence="2" id="KW-1185">Reference proteome</keyword>
<accession>A0A137NU12</accession>
<dbReference type="SUPFAM" id="SSF52047">
    <property type="entry name" value="RNI-like"/>
    <property type="match status" value="1"/>
</dbReference>
<name>A0A137NU12_CONC2</name>
<evidence type="ECO:0000313" key="2">
    <source>
        <dbReference type="Proteomes" id="UP000070444"/>
    </source>
</evidence>
<reference evidence="1 2" key="1">
    <citation type="journal article" date="2015" name="Genome Biol. Evol.">
        <title>Phylogenomic analyses indicate that early fungi evolved digesting cell walls of algal ancestors of land plants.</title>
        <authorList>
            <person name="Chang Y."/>
            <person name="Wang S."/>
            <person name="Sekimoto S."/>
            <person name="Aerts A.L."/>
            <person name="Choi C."/>
            <person name="Clum A."/>
            <person name="LaButti K.M."/>
            <person name="Lindquist E.A."/>
            <person name="Yee Ngan C."/>
            <person name="Ohm R.A."/>
            <person name="Salamov A.A."/>
            <person name="Grigoriev I.V."/>
            <person name="Spatafora J.W."/>
            <person name="Berbee M.L."/>
        </authorList>
    </citation>
    <scope>NUCLEOTIDE SEQUENCE [LARGE SCALE GENOMIC DNA]</scope>
    <source>
        <strain evidence="1 2">NRRL 28638</strain>
    </source>
</reference>
<proteinExistence type="predicted"/>
<organism evidence="1 2">
    <name type="scientific">Conidiobolus coronatus (strain ATCC 28846 / CBS 209.66 / NRRL 28638)</name>
    <name type="common">Delacroixia coronata</name>
    <dbReference type="NCBI Taxonomy" id="796925"/>
    <lineage>
        <taxon>Eukaryota</taxon>
        <taxon>Fungi</taxon>
        <taxon>Fungi incertae sedis</taxon>
        <taxon>Zoopagomycota</taxon>
        <taxon>Entomophthoromycotina</taxon>
        <taxon>Entomophthoromycetes</taxon>
        <taxon>Entomophthorales</taxon>
        <taxon>Ancylistaceae</taxon>
        <taxon>Conidiobolus</taxon>
    </lineage>
</organism>
<dbReference type="Proteomes" id="UP000070444">
    <property type="component" value="Unassembled WGS sequence"/>
</dbReference>
<evidence type="ECO:0008006" key="3">
    <source>
        <dbReference type="Google" id="ProtNLM"/>
    </source>
</evidence>
<dbReference type="Gene3D" id="3.80.10.10">
    <property type="entry name" value="Ribonuclease Inhibitor"/>
    <property type="match status" value="1"/>
</dbReference>
<dbReference type="AlphaFoldDB" id="A0A137NU12"/>
<gene>
    <name evidence="1" type="ORF">CONCODRAFT_11934</name>
</gene>